<dbReference type="InterPro" id="IPR010721">
    <property type="entry name" value="UstE-like"/>
</dbReference>
<protein>
    <submittedName>
        <fullName evidence="2">Uncharacterized protein</fullName>
    </submittedName>
</protein>
<feature type="transmembrane region" description="Helical" evidence="1">
    <location>
        <begin position="157"/>
        <end position="176"/>
    </location>
</feature>
<keyword evidence="1" id="KW-1133">Transmembrane helix</keyword>
<dbReference type="eggNOG" id="KOG4650">
    <property type="taxonomic scope" value="Eukaryota"/>
</dbReference>
<dbReference type="Pfam" id="PF06966">
    <property type="entry name" value="DUF1295"/>
    <property type="match status" value="1"/>
</dbReference>
<dbReference type="Proteomes" id="UP000266841">
    <property type="component" value="Unassembled WGS sequence"/>
</dbReference>
<evidence type="ECO:0000313" key="3">
    <source>
        <dbReference type="Proteomes" id="UP000266841"/>
    </source>
</evidence>
<gene>
    <name evidence="2" type="ORF">THAOC_06678</name>
</gene>
<keyword evidence="3" id="KW-1185">Reference proteome</keyword>
<dbReference type="OrthoDB" id="201504at2759"/>
<dbReference type="OMA" id="LGEIMHW"/>
<dbReference type="PANTHER" id="PTHR32251:SF15">
    <property type="entry name" value="3-OXO-5-ALPHA-STEROID 4-DEHYDROGENASE (DUF1295)"/>
    <property type="match status" value="1"/>
</dbReference>
<dbReference type="PANTHER" id="PTHR32251">
    <property type="entry name" value="3-OXO-5-ALPHA-STEROID 4-DEHYDROGENASE"/>
    <property type="match status" value="1"/>
</dbReference>
<reference evidence="2 3" key="1">
    <citation type="journal article" date="2012" name="Genome Biol.">
        <title>Genome and low-iron response of an oceanic diatom adapted to chronic iron limitation.</title>
        <authorList>
            <person name="Lommer M."/>
            <person name="Specht M."/>
            <person name="Roy A.S."/>
            <person name="Kraemer L."/>
            <person name="Andreson R."/>
            <person name="Gutowska M.A."/>
            <person name="Wolf J."/>
            <person name="Bergner S.V."/>
            <person name="Schilhabel M.B."/>
            <person name="Klostermeier U.C."/>
            <person name="Beiko R.G."/>
            <person name="Rosenstiel P."/>
            <person name="Hippler M."/>
            <person name="Laroche J."/>
        </authorList>
    </citation>
    <scope>NUCLEOTIDE SEQUENCE [LARGE SCALE GENOMIC DNA]</scope>
    <source>
        <strain evidence="2 3">CCMP1005</strain>
    </source>
</reference>
<dbReference type="GO" id="GO:0016020">
    <property type="term" value="C:membrane"/>
    <property type="evidence" value="ECO:0007669"/>
    <property type="project" value="TreeGrafter"/>
</dbReference>
<evidence type="ECO:0000313" key="2">
    <source>
        <dbReference type="EMBL" id="EJK71841.1"/>
    </source>
</evidence>
<keyword evidence="1" id="KW-0472">Membrane</keyword>
<name>K0TED8_THAOC</name>
<evidence type="ECO:0000256" key="1">
    <source>
        <dbReference type="SAM" id="Phobius"/>
    </source>
</evidence>
<dbReference type="Gene3D" id="1.20.120.1630">
    <property type="match status" value="1"/>
</dbReference>
<dbReference type="PROSITE" id="PS50244">
    <property type="entry name" value="S5A_REDUCTASE"/>
    <property type="match status" value="1"/>
</dbReference>
<dbReference type="AlphaFoldDB" id="K0TED8"/>
<keyword evidence="1" id="KW-0812">Transmembrane</keyword>
<proteinExistence type="predicted"/>
<feature type="transmembrane region" description="Helical" evidence="1">
    <location>
        <begin position="45"/>
        <end position="66"/>
    </location>
</feature>
<comment type="caution">
    <text evidence="2">The sequence shown here is derived from an EMBL/GenBank/DDBJ whole genome shotgun (WGS) entry which is preliminary data.</text>
</comment>
<feature type="transmembrane region" description="Helical" evidence="1">
    <location>
        <begin position="6"/>
        <end position="24"/>
    </location>
</feature>
<organism evidence="2 3">
    <name type="scientific">Thalassiosira oceanica</name>
    <name type="common">Marine diatom</name>
    <dbReference type="NCBI Taxonomy" id="159749"/>
    <lineage>
        <taxon>Eukaryota</taxon>
        <taxon>Sar</taxon>
        <taxon>Stramenopiles</taxon>
        <taxon>Ochrophyta</taxon>
        <taxon>Bacillariophyta</taxon>
        <taxon>Coscinodiscophyceae</taxon>
        <taxon>Thalassiosirophycidae</taxon>
        <taxon>Thalassiosirales</taxon>
        <taxon>Thalassiosiraceae</taxon>
        <taxon>Thalassiosira</taxon>
    </lineage>
</organism>
<dbReference type="EMBL" id="AGNL01006715">
    <property type="protein sequence ID" value="EJK71841.1"/>
    <property type="molecule type" value="Genomic_DNA"/>
</dbReference>
<sequence length="209" mass="23464">MSSAPSMLALVVSVYGVRLAAIFLREQTVESKRKQFKDMDKTQRLKRIPFALSVALFYTLLVSPLLFAFRQNIPPGSFMSKCQVFFTGFAGAGALLETVADQHKYEAKRKSNDDKRFVGPTTWSYRLVRHPNYLGEIMHWLGVFGAGAISFKKSALAWLTGSFGLYGIISIMLMASKRLDEKQQEKYSGQETFDEWAGQVSSSLVPLVK</sequence>
<accession>K0TED8</accession>